<dbReference type="EMBL" id="BLAL01000239">
    <property type="protein sequence ID" value="GES95186.1"/>
    <property type="molecule type" value="Genomic_DNA"/>
</dbReference>
<comment type="caution">
    <text evidence="2">The sequence shown here is derived from an EMBL/GenBank/DDBJ whole genome shotgun (WGS) entry which is preliminary data.</text>
</comment>
<feature type="region of interest" description="Disordered" evidence="1">
    <location>
        <begin position="1"/>
        <end position="21"/>
    </location>
</feature>
<gene>
    <name evidence="2" type="ORF">RCL2_002187000</name>
</gene>
<dbReference type="OrthoDB" id="2436248at2759"/>
<dbReference type="AlphaFoldDB" id="A0A8H3LZK4"/>
<dbReference type="Gene3D" id="1.10.510.10">
    <property type="entry name" value="Transferase(Phosphotransferase) domain 1"/>
    <property type="match status" value="1"/>
</dbReference>
<evidence type="ECO:0008006" key="4">
    <source>
        <dbReference type="Google" id="ProtNLM"/>
    </source>
</evidence>
<evidence type="ECO:0000313" key="2">
    <source>
        <dbReference type="EMBL" id="GES95186.1"/>
    </source>
</evidence>
<evidence type="ECO:0000256" key="1">
    <source>
        <dbReference type="SAM" id="MobiDB-lite"/>
    </source>
</evidence>
<reference evidence="2" key="1">
    <citation type="submission" date="2019-10" db="EMBL/GenBank/DDBJ databases">
        <title>Conservation and host-specific expression of non-tandemly repeated heterogenous ribosome RNA gene in arbuscular mycorrhizal fungi.</title>
        <authorList>
            <person name="Maeda T."/>
            <person name="Kobayashi Y."/>
            <person name="Nakagawa T."/>
            <person name="Ezawa T."/>
            <person name="Yamaguchi K."/>
            <person name="Bino T."/>
            <person name="Nishimoto Y."/>
            <person name="Shigenobu S."/>
            <person name="Kawaguchi M."/>
        </authorList>
    </citation>
    <scope>NUCLEOTIDE SEQUENCE</scope>
    <source>
        <strain evidence="2">HR1</strain>
    </source>
</reference>
<organism evidence="2 3">
    <name type="scientific">Rhizophagus clarus</name>
    <dbReference type="NCBI Taxonomy" id="94130"/>
    <lineage>
        <taxon>Eukaryota</taxon>
        <taxon>Fungi</taxon>
        <taxon>Fungi incertae sedis</taxon>
        <taxon>Mucoromycota</taxon>
        <taxon>Glomeromycotina</taxon>
        <taxon>Glomeromycetes</taxon>
        <taxon>Glomerales</taxon>
        <taxon>Glomeraceae</taxon>
        <taxon>Rhizophagus</taxon>
    </lineage>
</organism>
<proteinExistence type="predicted"/>
<dbReference type="SUPFAM" id="SSF56112">
    <property type="entry name" value="Protein kinase-like (PK-like)"/>
    <property type="match status" value="1"/>
</dbReference>
<accession>A0A8H3LZK4</accession>
<protein>
    <recommendedName>
        <fullName evidence="4">Protein kinase domain-containing protein</fullName>
    </recommendedName>
</protein>
<evidence type="ECO:0000313" key="3">
    <source>
        <dbReference type="Proteomes" id="UP000615446"/>
    </source>
</evidence>
<dbReference type="InterPro" id="IPR011009">
    <property type="entry name" value="Kinase-like_dom_sf"/>
</dbReference>
<dbReference type="Proteomes" id="UP000615446">
    <property type="component" value="Unassembled WGS sequence"/>
</dbReference>
<sequence length="619" mass="70339">MDSTHASSSTSTRASPSTSSSDLLALSQEISRLSEIFNEQEFTQKDKAELRKFFTVEVTQRKDILDLISTLTNDREKLNYLKEFLTEQPVAVGLKRSFDEMQVDRTALICDTLIQSFNTIPNHANDLRPLVSAQLVRKLPVSFYEEKKFPQFAEYIQTSDDECGSNLAKHISCLLTDIFEKQDFDDTSEDMVHWGIDSLIRIPLQIFRESLGGGVLPIEMDRNSKDQGTTTVGNKRPDFLCWINDVLLFKGEEKADAKDFSIAERELEDKFNTFDPLNFGNIQFMLCYAVAGPNLRFYAIDGSQNANPLNRLVPLSNRLDIKNSRDRVSILCIVVNIARIIRTVSGSIHGSIVPIGKRMKLEKSTITFFDDSVEKMVPLKDLPYGNDDGRVAFLLTVYNCAKGHPGLIQIKKGGGPKIRNRGTYRVVFETRGRNFQLNSENEAREMARSVLTGLTWLHENDYVHCDIRLPNIVFVPGIEDYKYVLIDFEHSNISGFSPSENLRDWDRRTLNKKNKYTIQSDLYQFAKMLRNLNIVNSGVGNDFLEGLSNKRINSNNVLNHKWFGTPNLSICMKKQVSINVDVNMGRAAMIGRIKTFSLSSIMALSKKDIKYIIVKVLWG</sequence>
<name>A0A8H3LZK4_9GLOM</name>